<name>A0A5M9MBQ5_9EURO</name>
<gene>
    <name evidence="1" type="ORF">ATNIH1004_009888</name>
</gene>
<dbReference type="RefSeq" id="XP_033422488.1">
    <property type="nucleotide sequence ID" value="XM_033574470.1"/>
</dbReference>
<sequence>MRVAQIKAKLFRSQTVARQPQDLVSFGTLVAGSPFAPDRQLPGGPLPTLSVTDESNIHPLFRSDSPSPAQTPTPGTIVIASSASGQTISVQTLNRVTSVHSLQAHPPRSQSPLFEQMVQPAKAEPNAKVLW</sequence>
<dbReference type="Proteomes" id="UP000324241">
    <property type="component" value="Unassembled WGS sequence"/>
</dbReference>
<evidence type="ECO:0000313" key="2">
    <source>
        <dbReference type="Proteomes" id="UP000324241"/>
    </source>
</evidence>
<comment type="caution">
    <text evidence="1">The sequence shown here is derived from an EMBL/GenBank/DDBJ whole genome shotgun (WGS) entry which is preliminary data.</text>
</comment>
<accession>A0A5M9MBQ5</accession>
<organism evidence="1 2">
    <name type="scientific">Aspergillus tanneri</name>
    <dbReference type="NCBI Taxonomy" id="1220188"/>
    <lineage>
        <taxon>Eukaryota</taxon>
        <taxon>Fungi</taxon>
        <taxon>Dikarya</taxon>
        <taxon>Ascomycota</taxon>
        <taxon>Pezizomycotina</taxon>
        <taxon>Eurotiomycetes</taxon>
        <taxon>Eurotiomycetidae</taxon>
        <taxon>Eurotiales</taxon>
        <taxon>Aspergillaceae</taxon>
        <taxon>Aspergillus</taxon>
        <taxon>Aspergillus subgen. Circumdati</taxon>
    </lineage>
</organism>
<dbReference type="GeneID" id="54332590"/>
<dbReference type="AlphaFoldDB" id="A0A5M9MBQ5"/>
<protein>
    <submittedName>
        <fullName evidence="1">Uncharacterized protein</fullName>
    </submittedName>
</protein>
<dbReference type="EMBL" id="QUQM01000005">
    <property type="protein sequence ID" value="KAA8643126.1"/>
    <property type="molecule type" value="Genomic_DNA"/>
</dbReference>
<reference evidence="1 2" key="1">
    <citation type="submission" date="2019-08" db="EMBL/GenBank/DDBJ databases">
        <title>The genome sequence of a newly discovered highly antifungal drug resistant Aspergillus species, Aspergillus tanneri NIH 1004.</title>
        <authorList>
            <person name="Mounaud S."/>
            <person name="Singh I."/>
            <person name="Joardar V."/>
            <person name="Pakala S."/>
            <person name="Pakala S."/>
            <person name="Venepally P."/>
            <person name="Chung J.K."/>
            <person name="Losada L."/>
            <person name="Nierman W.C."/>
        </authorList>
    </citation>
    <scope>NUCLEOTIDE SEQUENCE [LARGE SCALE GENOMIC DNA]</scope>
    <source>
        <strain evidence="1 2">NIH1004</strain>
    </source>
</reference>
<proteinExistence type="predicted"/>
<dbReference type="OrthoDB" id="4188781at2759"/>
<evidence type="ECO:0000313" key="1">
    <source>
        <dbReference type="EMBL" id="KAA8643126.1"/>
    </source>
</evidence>